<evidence type="ECO:0000313" key="1">
    <source>
        <dbReference type="EMBL" id="SUZ80991.1"/>
    </source>
</evidence>
<organism evidence="1">
    <name type="scientific">marine metagenome</name>
    <dbReference type="NCBI Taxonomy" id="408172"/>
    <lineage>
        <taxon>unclassified sequences</taxon>
        <taxon>metagenomes</taxon>
        <taxon>ecological metagenomes</taxon>
    </lineage>
</organism>
<gene>
    <name evidence="1" type="ORF">METZ01_LOCUS33845</name>
</gene>
<dbReference type="AlphaFoldDB" id="A0A381QNQ1"/>
<protein>
    <recommendedName>
        <fullName evidence="2">DUF4296 domain-containing protein</fullName>
    </recommendedName>
</protein>
<accession>A0A381QNQ1</accession>
<sequence>VVFIVALMVWWSCTDAATVVLEGTAEREVFIETYVDLRAKAMAAGTTEIEAGVRDSILAVYGVTGEELVEFIDIHGEDVQFMGDLWGEIEELLTERPEEN</sequence>
<proteinExistence type="predicted"/>
<name>A0A381QNQ1_9ZZZZ</name>
<dbReference type="EMBL" id="UINC01001449">
    <property type="protein sequence ID" value="SUZ80991.1"/>
    <property type="molecule type" value="Genomic_DNA"/>
</dbReference>
<evidence type="ECO:0008006" key="2">
    <source>
        <dbReference type="Google" id="ProtNLM"/>
    </source>
</evidence>
<reference evidence="1" key="1">
    <citation type="submission" date="2018-05" db="EMBL/GenBank/DDBJ databases">
        <authorList>
            <person name="Lanie J.A."/>
            <person name="Ng W.-L."/>
            <person name="Kazmierczak K.M."/>
            <person name="Andrzejewski T.M."/>
            <person name="Davidsen T.M."/>
            <person name="Wayne K.J."/>
            <person name="Tettelin H."/>
            <person name="Glass J.I."/>
            <person name="Rusch D."/>
            <person name="Podicherti R."/>
            <person name="Tsui H.-C.T."/>
            <person name="Winkler M.E."/>
        </authorList>
    </citation>
    <scope>NUCLEOTIDE SEQUENCE</scope>
</reference>
<feature type="non-terminal residue" evidence="1">
    <location>
        <position position="1"/>
    </location>
</feature>